<name>M1W780_CLAP2</name>
<dbReference type="EC" id="2.7.7.79" evidence="4"/>
<dbReference type="FunFam" id="3.30.70.3000:FF:000001">
    <property type="entry name" value="tRNA(His) guanylyltransferase"/>
    <property type="match status" value="1"/>
</dbReference>
<reference evidence="17 18" key="1">
    <citation type="journal article" date="2013" name="PLoS Genet.">
        <title>Plant-symbiotic fungi as chemical engineers: Multi-genome analysis of the Clavicipitaceae reveals dynamics of alkaloid loci.</title>
        <authorList>
            <person name="Schardl C.L."/>
            <person name="Young C.A."/>
            <person name="Hesse U."/>
            <person name="Amyotte S.G."/>
            <person name="Andreeva K."/>
            <person name="Calie P.J."/>
            <person name="Fleetwood D.J."/>
            <person name="Haws D.C."/>
            <person name="Moore N."/>
            <person name="Oeser B."/>
            <person name="Panaccione D.G."/>
            <person name="Schweri K.K."/>
            <person name="Voisey C.R."/>
            <person name="Farman M.L."/>
            <person name="Jaromczyk J.W."/>
            <person name="Roe B.A."/>
            <person name="O'Sullivan D.M."/>
            <person name="Scott B."/>
            <person name="Tudzynski P."/>
            <person name="An Z."/>
            <person name="Arnaoudova E.G."/>
            <person name="Bullock C.T."/>
            <person name="Charlton N.D."/>
            <person name="Chen L."/>
            <person name="Cox M."/>
            <person name="Dinkins R.D."/>
            <person name="Florea S."/>
            <person name="Glenn A.E."/>
            <person name="Gordon A."/>
            <person name="Gueldener U."/>
            <person name="Harris D.R."/>
            <person name="Hollin W."/>
            <person name="Jaromczyk J."/>
            <person name="Johnson R.D."/>
            <person name="Khan A.K."/>
            <person name="Leistner E."/>
            <person name="Leuchtmann A."/>
            <person name="Li C."/>
            <person name="Liu J."/>
            <person name="Liu J."/>
            <person name="Liu M."/>
            <person name="Mace W."/>
            <person name="Machado C."/>
            <person name="Nagabhyru P."/>
            <person name="Pan J."/>
            <person name="Schmid J."/>
            <person name="Sugawara K."/>
            <person name="Steiner U."/>
            <person name="Takach J.E."/>
            <person name="Tanaka E."/>
            <person name="Webb J.S."/>
            <person name="Wilson E.V."/>
            <person name="Wiseman J.L."/>
            <person name="Yoshida R."/>
            <person name="Zeng Z."/>
        </authorList>
    </citation>
    <scope>NUCLEOTIDE SEQUENCE [LARGE SCALE GENOMIC DNA]</scope>
    <source>
        <strain evidence="17 18">20.1</strain>
    </source>
</reference>
<comment type="catalytic activity">
    <reaction evidence="14">
        <text>a 5'-end ribonucleotide-tRNA(His) + GTP + ATP + H2O = a 5'-end phospho-guanosine-ribonucleotide-tRNA(His) + AMP + 2 diphosphate + H(+)</text>
        <dbReference type="Rhea" id="RHEA:54564"/>
        <dbReference type="Rhea" id="RHEA-COMP:14193"/>
        <dbReference type="Rhea" id="RHEA-COMP:14917"/>
        <dbReference type="ChEBI" id="CHEBI:15377"/>
        <dbReference type="ChEBI" id="CHEBI:15378"/>
        <dbReference type="ChEBI" id="CHEBI:30616"/>
        <dbReference type="ChEBI" id="CHEBI:33019"/>
        <dbReference type="ChEBI" id="CHEBI:37565"/>
        <dbReference type="ChEBI" id="CHEBI:138282"/>
        <dbReference type="ChEBI" id="CHEBI:141847"/>
        <dbReference type="ChEBI" id="CHEBI:456215"/>
        <dbReference type="EC" id="2.7.7.79"/>
    </reaction>
</comment>
<evidence type="ECO:0000256" key="5">
    <source>
        <dbReference type="ARBA" id="ARBA00015443"/>
    </source>
</evidence>
<evidence type="ECO:0000256" key="13">
    <source>
        <dbReference type="ARBA" id="ARBA00032480"/>
    </source>
</evidence>
<dbReference type="GO" id="GO:0008193">
    <property type="term" value="F:tRNA guanylyltransferase activity"/>
    <property type="evidence" value="ECO:0007669"/>
    <property type="project" value="UniProtKB-EC"/>
</dbReference>
<dbReference type="PANTHER" id="PTHR12729:SF6">
    <property type="entry name" value="TRNA(HIS) GUANYLYLTRANSFERASE-RELATED"/>
    <property type="match status" value="1"/>
</dbReference>
<dbReference type="EMBL" id="CAGA01000189">
    <property type="protein sequence ID" value="CCE35152.1"/>
    <property type="molecule type" value="Genomic_DNA"/>
</dbReference>
<dbReference type="STRING" id="1111077.M1W780"/>
<dbReference type="PANTHER" id="PTHR12729">
    <property type="entry name" value="TRNA(HIS) GUANYLYLTRANSFERASE-RELATED"/>
    <property type="match status" value="1"/>
</dbReference>
<dbReference type="Pfam" id="PF04446">
    <property type="entry name" value="Thg1"/>
    <property type="match status" value="1"/>
</dbReference>
<evidence type="ECO:0000256" key="8">
    <source>
        <dbReference type="ARBA" id="ARBA00022695"/>
    </source>
</evidence>
<feature type="domain" description="Thg1 C-terminal" evidence="16">
    <location>
        <begin position="136"/>
        <end position="203"/>
    </location>
</feature>
<keyword evidence="10" id="KW-0547">Nucleotide-binding</keyword>
<comment type="caution">
    <text evidence="17">The sequence shown here is derived from an EMBL/GenBank/DDBJ whole genome shotgun (WGS) entry which is preliminary data.</text>
</comment>
<dbReference type="InterPro" id="IPR007537">
    <property type="entry name" value="tRNAHis_GuaTrfase_Thg1"/>
</dbReference>
<protein>
    <recommendedName>
        <fullName evidence="5">tRNA(His) guanylyltransferase</fullName>
        <ecNumber evidence="4">2.7.7.79</ecNumber>
    </recommendedName>
    <alternativeName>
        <fullName evidence="13">tRNA-histidine guanylyltransferase</fullName>
    </alternativeName>
</protein>
<keyword evidence="8" id="KW-0548">Nucleotidyltransferase</keyword>
<proteinExistence type="inferred from homology"/>
<evidence type="ECO:0000256" key="14">
    <source>
        <dbReference type="ARBA" id="ARBA00047281"/>
    </source>
</evidence>
<feature type="domain" description="tRNAHis guanylyltransferase catalytic" evidence="15">
    <location>
        <begin position="6"/>
        <end position="133"/>
    </location>
</feature>
<evidence type="ECO:0000259" key="15">
    <source>
        <dbReference type="Pfam" id="PF04446"/>
    </source>
</evidence>
<gene>
    <name evidence="17" type="ORF">CPUR_02082</name>
</gene>
<dbReference type="InterPro" id="IPR024956">
    <property type="entry name" value="tRNAHis_GuaTrfase_cat"/>
</dbReference>
<accession>M1W780</accession>
<evidence type="ECO:0000256" key="6">
    <source>
        <dbReference type="ARBA" id="ARBA00022679"/>
    </source>
</evidence>
<evidence type="ECO:0000256" key="1">
    <source>
        <dbReference type="ARBA" id="ARBA00001946"/>
    </source>
</evidence>
<evidence type="ECO:0000259" key="16">
    <source>
        <dbReference type="Pfam" id="PF14413"/>
    </source>
</evidence>
<dbReference type="Gene3D" id="3.30.70.3000">
    <property type="match status" value="2"/>
</dbReference>
<keyword evidence="7" id="KW-0819">tRNA processing</keyword>
<evidence type="ECO:0000256" key="4">
    <source>
        <dbReference type="ARBA" id="ARBA00012511"/>
    </source>
</evidence>
<dbReference type="eggNOG" id="KOG2721">
    <property type="taxonomic scope" value="Eukaryota"/>
</dbReference>
<dbReference type="GO" id="GO:0006400">
    <property type="term" value="P:tRNA modification"/>
    <property type="evidence" value="ECO:0007669"/>
    <property type="project" value="InterPro"/>
</dbReference>
<evidence type="ECO:0000313" key="18">
    <source>
        <dbReference type="Proteomes" id="UP000016801"/>
    </source>
</evidence>
<sequence length="696" mass="79619">MANSKFEYVRNFEQTDSLLPNTWIVVRIDGRAFTKMCAKYGFEKPNDRRALDLMNAAAKAVVTDLPESVIAYGVSDEYSFVFHKSCNLFERRASKLVSTIVSTFTANYVYSWGTYFPDTPLSFPLPTFDGRAMEEGHINNLYNTTFWLLIQLGGLDNKEAERTLAGTLAADKNEILFSRFNINYNNEPEIFKKGSVIFRDGDSDSLDNWVHNSFHPHIGMVVLPCQADSDAAELSPPSIPERKKRWAAKVKTGCATCRHSSKEEEYMFHLLCTEATIKISGGFDLSFWTIDVPRATRAYPAIWHASASLTAMYKCIQHQDRLVEKDKLYKFSLAQYNKSIRNILSINPNLAELSYYAQETLLFASVLFTSICILQGDQEKAKVHVDRGIELFNHFRFWEHLTKLPNPDDVSTVHSLVALFTRFELESSFSVPPKPFWQTVSFDKRQAPAVFTSATDAYYEQQQLLNNLIKVYRTEVAQHFKGNTSHPSQKRLAYRYQYRRWKNRFEKLKNMDHRAKLILQMYALAIEIILYVDSAAAELGWDRYTYTFRRILTLSKELFALETAPNADKNGATTLFSFSPVSCHPCLGIGVLCRDGPLRRKSIELLKQWPLRDGMVNYKIAASILEAIMIYEESHTKKKLPCSECESTPATRICGPHRVLYRDMEPNGEGKGKLRMTTVDDVRHGRCGKVVDIAWG</sequence>
<dbReference type="GO" id="GO:0005525">
    <property type="term" value="F:GTP binding"/>
    <property type="evidence" value="ECO:0007669"/>
    <property type="project" value="UniProtKB-KW"/>
</dbReference>
<dbReference type="GO" id="GO:0000287">
    <property type="term" value="F:magnesium ion binding"/>
    <property type="evidence" value="ECO:0007669"/>
    <property type="project" value="InterPro"/>
</dbReference>
<keyword evidence="9" id="KW-0479">Metal-binding</keyword>
<evidence type="ECO:0000256" key="3">
    <source>
        <dbReference type="ARBA" id="ARBA00010113"/>
    </source>
</evidence>
<dbReference type="VEuPathDB" id="FungiDB:CPUR_02082"/>
<evidence type="ECO:0000256" key="9">
    <source>
        <dbReference type="ARBA" id="ARBA00022723"/>
    </source>
</evidence>
<comment type="similarity">
    <text evidence="3">Belongs to the tRNA(His) guanylyltransferase family.</text>
</comment>
<dbReference type="InterPro" id="IPR038469">
    <property type="entry name" value="tRNAHis_GuaTrfase_Thg1_sf"/>
</dbReference>
<comment type="function">
    <text evidence="2">Adds a GMP to the 5'-end of tRNA(His) after transcription and RNase P cleavage.</text>
</comment>
<evidence type="ECO:0000256" key="11">
    <source>
        <dbReference type="ARBA" id="ARBA00022842"/>
    </source>
</evidence>
<dbReference type="HOGENOM" id="CLU_395863_0_0_1"/>
<evidence type="ECO:0000256" key="10">
    <source>
        <dbReference type="ARBA" id="ARBA00022741"/>
    </source>
</evidence>
<evidence type="ECO:0000256" key="2">
    <source>
        <dbReference type="ARBA" id="ARBA00002939"/>
    </source>
</evidence>
<organism evidence="17 18">
    <name type="scientific">Claviceps purpurea (strain 20.1)</name>
    <name type="common">Ergot fungus</name>
    <name type="synonym">Sphacelia segetum</name>
    <dbReference type="NCBI Taxonomy" id="1111077"/>
    <lineage>
        <taxon>Eukaryota</taxon>
        <taxon>Fungi</taxon>
        <taxon>Dikarya</taxon>
        <taxon>Ascomycota</taxon>
        <taxon>Pezizomycotina</taxon>
        <taxon>Sordariomycetes</taxon>
        <taxon>Hypocreomycetidae</taxon>
        <taxon>Hypocreales</taxon>
        <taxon>Clavicipitaceae</taxon>
        <taxon>Claviceps</taxon>
    </lineage>
</organism>
<keyword evidence="6" id="KW-0808">Transferase</keyword>
<evidence type="ECO:0000256" key="7">
    <source>
        <dbReference type="ARBA" id="ARBA00022694"/>
    </source>
</evidence>
<evidence type="ECO:0000313" key="17">
    <source>
        <dbReference type="EMBL" id="CCE35152.1"/>
    </source>
</evidence>
<dbReference type="Proteomes" id="UP000016801">
    <property type="component" value="Unassembled WGS sequence"/>
</dbReference>
<evidence type="ECO:0000256" key="12">
    <source>
        <dbReference type="ARBA" id="ARBA00023134"/>
    </source>
</evidence>
<keyword evidence="12" id="KW-0342">GTP-binding</keyword>
<dbReference type="InterPro" id="IPR025845">
    <property type="entry name" value="Thg1_C_dom"/>
</dbReference>
<keyword evidence="11" id="KW-0460">Magnesium</keyword>
<keyword evidence="18" id="KW-1185">Reference proteome</keyword>
<dbReference type="AlphaFoldDB" id="M1W780"/>
<dbReference type="OrthoDB" id="3145928at2759"/>
<dbReference type="Pfam" id="PF14413">
    <property type="entry name" value="Thg1C"/>
    <property type="match status" value="1"/>
</dbReference>
<comment type="cofactor">
    <cofactor evidence="1">
        <name>Mg(2+)</name>
        <dbReference type="ChEBI" id="CHEBI:18420"/>
    </cofactor>
</comment>